<dbReference type="InterPro" id="IPR018357">
    <property type="entry name" value="Hexapep_transf_CS"/>
</dbReference>
<dbReference type="CDD" id="cd03351">
    <property type="entry name" value="LbH_UDP-GlcNAc_AT"/>
    <property type="match status" value="1"/>
</dbReference>
<keyword evidence="2" id="KW-0444">Lipid biosynthesis</keyword>
<dbReference type="NCBIfam" id="TIGR01852">
    <property type="entry name" value="lipid_A_lpxA"/>
    <property type="match status" value="1"/>
</dbReference>
<evidence type="ECO:0000256" key="3">
    <source>
        <dbReference type="ARBA" id="ARBA00022556"/>
    </source>
</evidence>
<keyword evidence="4 9" id="KW-0808">Transferase</keyword>
<accession>A0A6S6T3S5</accession>
<keyword evidence="5" id="KW-0677">Repeat</keyword>
<dbReference type="Gene3D" id="1.20.1180.10">
    <property type="entry name" value="Udp N-acetylglucosamine O-acyltransferase, C-terminal domain"/>
    <property type="match status" value="1"/>
</dbReference>
<dbReference type="PIRSF" id="PIRSF000456">
    <property type="entry name" value="UDP-GlcNAc_acltr"/>
    <property type="match status" value="1"/>
</dbReference>
<evidence type="ECO:0000256" key="6">
    <source>
        <dbReference type="ARBA" id="ARBA00023098"/>
    </source>
</evidence>
<reference evidence="9" key="1">
    <citation type="submission" date="2020-01" db="EMBL/GenBank/DDBJ databases">
        <authorList>
            <person name="Meier V. D."/>
            <person name="Meier V D."/>
        </authorList>
    </citation>
    <scope>NUCLEOTIDE SEQUENCE</scope>
    <source>
        <strain evidence="9">HLG_WM_MAG_12</strain>
    </source>
</reference>
<dbReference type="SUPFAM" id="SSF51161">
    <property type="entry name" value="Trimeric LpxA-like enzymes"/>
    <property type="match status" value="1"/>
</dbReference>
<evidence type="ECO:0000256" key="2">
    <source>
        <dbReference type="ARBA" id="ARBA00022516"/>
    </source>
</evidence>
<gene>
    <name evidence="9" type="ORF">HELGO_WM5964</name>
</gene>
<dbReference type="InterPro" id="IPR037157">
    <property type="entry name" value="Acetyltransf_C_sf"/>
</dbReference>
<dbReference type="GO" id="GO:0016020">
    <property type="term" value="C:membrane"/>
    <property type="evidence" value="ECO:0007669"/>
    <property type="project" value="GOC"/>
</dbReference>
<dbReference type="PANTHER" id="PTHR43480">
    <property type="entry name" value="ACYL-[ACYL-CARRIER-PROTEIN]--UDP-N-ACETYLGLUCOSAMINE O-ACYLTRANSFERASE"/>
    <property type="match status" value="1"/>
</dbReference>
<protein>
    <submittedName>
        <fullName evidence="9">Acyl-[acyl-carrier-protein]--UDP-N-acetylglucosam ine O-acyltransferase (EC)</fullName>
        <ecNumber evidence="9">2.3.1.129</ecNumber>
    </submittedName>
</protein>
<dbReference type="GO" id="GO:0008780">
    <property type="term" value="F:acyl-[acyl-carrier-protein]-UDP-N-acetylglucosamine O-acyltransferase activity"/>
    <property type="evidence" value="ECO:0007669"/>
    <property type="project" value="UniProtKB-EC"/>
</dbReference>
<name>A0A6S6T3S5_9BACT</name>
<feature type="domain" description="UDP N-acetylglucosamine O-acyltransferase C-terminal" evidence="8">
    <location>
        <begin position="176"/>
        <end position="255"/>
    </location>
</feature>
<dbReference type="Gene3D" id="2.160.10.10">
    <property type="entry name" value="Hexapeptide repeat proteins"/>
    <property type="match status" value="1"/>
</dbReference>
<proteinExistence type="predicted"/>
<organism evidence="9">
    <name type="scientific">uncultured Campylobacterales bacterium</name>
    <dbReference type="NCBI Taxonomy" id="352960"/>
    <lineage>
        <taxon>Bacteria</taxon>
        <taxon>Pseudomonadati</taxon>
        <taxon>Campylobacterota</taxon>
        <taxon>Epsilonproteobacteria</taxon>
        <taxon>Campylobacterales</taxon>
        <taxon>environmental samples</taxon>
    </lineage>
</organism>
<keyword evidence="7 9" id="KW-0012">Acyltransferase</keyword>
<evidence type="ECO:0000256" key="1">
    <source>
        <dbReference type="ARBA" id="ARBA00022490"/>
    </source>
</evidence>
<dbReference type="GO" id="GO:0009245">
    <property type="term" value="P:lipid A biosynthetic process"/>
    <property type="evidence" value="ECO:0007669"/>
    <property type="project" value="UniProtKB-KW"/>
</dbReference>
<dbReference type="Pfam" id="PF13720">
    <property type="entry name" value="Acetyltransf_11"/>
    <property type="match status" value="1"/>
</dbReference>
<dbReference type="NCBIfam" id="NF003657">
    <property type="entry name" value="PRK05289.1"/>
    <property type="match status" value="1"/>
</dbReference>
<dbReference type="PROSITE" id="PS00101">
    <property type="entry name" value="HEXAPEP_TRANSFERASES"/>
    <property type="match status" value="3"/>
</dbReference>
<dbReference type="AlphaFoldDB" id="A0A6S6T3S5"/>
<dbReference type="InterPro" id="IPR029098">
    <property type="entry name" value="Acetyltransf_C"/>
</dbReference>
<evidence type="ECO:0000256" key="5">
    <source>
        <dbReference type="ARBA" id="ARBA00022737"/>
    </source>
</evidence>
<keyword evidence="6" id="KW-0443">Lipid metabolism</keyword>
<dbReference type="InterPro" id="IPR011004">
    <property type="entry name" value="Trimer_LpxA-like_sf"/>
</dbReference>
<dbReference type="EMBL" id="CACVAW010000040">
    <property type="protein sequence ID" value="CAA6810130.1"/>
    <property type="molecule type" value="Genomic_DNA"/>
</dbReference>
<dbReference type="PANTHER" id="PTHR43480:SF1">
    <property type="entry name" value="ACYL-[ACYL-CARRIER-PROTEIN]--UDP-N-ACETYLGLUCOSAMINE O-ACYLTRANSFERASE, MITOCHONDRIAL-RELATED"/>
    <property type="match status" value="1"/>
</dbReference>
<dbReference type="EC" id="2.3.1.129" evidence="9"/>
<keyword evidence="3" id="KW-0441">Lipid A biosynthesis</keyword>
<keyword evidence="1" id="KW-0963">Cytoplasm</keyword>
<evidence type="ECO:0000256" key="7">
    <source>
        <dbReference type="ARBA" id="ARBA00023315"/>
    </source>
</evidence>
<sequence length="263" mass="28679">MAIDKRAVIEDGAVLGENVEVGPFSYIGKNVKIANNVKIHSNAVITGNTEMDEGCEVFPFAVLGTDPQDFSYKKSDFTKLLIGKNNTFREHILINTGTLKDKGQTVIGNNNLIMGQVHVAHDVVIADNVILVNAAILAGHVQVKNNSIIGGGSAVHQFVTLGEFSMIAGAAAVSQDIPPYCVAEGNRAELKGLNLVGLRRSNIDKTEIDELRQVYRKLFRTNDPIKDSATNILSTTKFQSVEKLCNFVLNTNRGIPYKRIINE</sequence>
<dbReference type="InterPro" id="IPR010137">
    <property type="entry name" value="Lipid_A_LpxA"/>
</dbReference>
<evidence type="ECO:0000313" key="9">
    <source>
        <dbReference type="EMBL" id="CAA6810130.1"/>
    </source>
</evidence>
<evidence type="ECO:0000259" key="8">
    <source>
        <dbReference type="Pfam" id="PF13720"/>
    </source>
</evidence>
<evidence type="ECO:0000256" key="4">
    <source>
        <dbReference type="ARBA" id="ARBA00022679"/>
    </source>
</evidence>